<dbReference type="SMART" id="SM00903">
    <property type="entry name" value="Flavin_Reduct"/>
    <property type="match status" value="1"/>
</dbReference>
<name>A0A2U8Q3Y1_9BRAD</name>
<keyword evidence="4" id="KW-1185">Reference proteome</keyword>
<dbReference type="Pfam" id="PF01613">
    <property type="entry name" value="Flavin_Reduct"/>
    <property type="match status" value="1"/>
</dbReference>
<dbReference type="PANTHER" id="PTHR30466">
    <property type="entry name" value="FLAVIN REDUCTASE"/>
    <property type="match status" value="1"/>
</dbReference>
<dbReference type="InterPro" id="IPR012349">
    <property type="entry name" value="Split_barrel_FMN-bd"/>
</dbReference>
<dbReference type="EMBL" id="CP029426">
    <property type="protein sequence ID" value="AWM04836.1"/>
    <property type="molecule type" value="Genomic_DNA"/>
</dbReference>
<dbReference type="OrthoDB" id="9792858at2"/>
<keyword evidence="1" id="KW-0560">Oxidoreductase</keyword>
<feature type="domain" description="Flavin reductase like" evidence="2">
    <location>
        <begin position="16"/>
        <end position="160"/>
    </location>
</feature>
<gene>
    <name evidence="3" type="ORF">CIT40_23015</name>
</gene>
<reference evidence="3 4" key="1">
    <citation type="journal article" date="2017" name="Syst. Appl. Microbiol.">
        <title>Soybeans inoculated with root zone soils of Canadian native legumes harbour diverse and novel Bradyrhizobium spp. that possess agricultural potential.</title>
        <authorList>
            <person name="Bromfield E.S.P."/>
            <person name="Cloutier S."/>
            <person name="Tambong J.T."/>
            <person name="Tran Thi T.V."/>
        </authorList>
    </citation>
    <scope>NUCLEOTIDE SEQUENCE [LARGE SCALE GENOMIC DNA]</scope>
    <source>
        <strain evidence="3 4">39S1MB</strain>
    </source>
</reference>
<accession>A0A2U8Q3Y1</accession>
<dbReference type="GO" id="GO:0010181">
    <property type="term" value="F:FMN binding"/>
    <property type="evidence" value="ECO:0007669"/>
    <property type="project" value="InterPro"/>
</dbReference>
<protein>
    <submittedName>
        <fullName evidence="3">Flavin reductase</fullName>
    </submittedName>
</protein>
<dbReference type="AlphaFoldDB" id="A0A2U8Q3Y1"/>
<dbReference type="InterPro" id="IPR002563">
    <property type="entry name" value="Flavin_Rdtase-like_dom"/>
</dbReference>
<dbReference type="InterPro" id="IPR050268">
    <property type="entry name" value="NADH-dep_flavin_reductase"/>
</dbReference>
<dbReference type="SUPFAM" id="SSF50475">
    <property type="entry name" value="FMN-binding split barrel"/>
    <property type="match status" value="1"/>
</dbReference>
<sequence length="165" mass="17825">MNPSPAELSRDFKEVFSQLASGVCIVTFWRDGRLHGFTATSVTSVSMNPLRVLFCVSRSSESYDCLKPGSVIGISILTADQRTLSDRFASKVAVGAYDDVRIAEKVPLAPVIEGALGHLTATVGEHIPSGDHMIMLCDVTSAQASSDGTPLLYCRRTYHSLHHSL</sequence>
<evidence type="ECO:0000313" key="4">
    <source>
        <dbReference type="Proteomes" id="UP000215884"/>
    </source>
</evidence>
<dbReference type="PANTHER" id="PTHR30466:SF1">
    <property type="entry name" value="FMN REDUCTASE (NADH) RUTF"/>
    <property type="match status" value="1"/>
</dbReference>
<dbReference type="KEGG" id="brq:CIT40_23015"/>
<evidence type="ECO:0000259" key="2">
    <source>
        <dbReference type="SMART" id="SM00903"/>
    </source>
</evidence>
<dbReference type="Gene3D" id="2.30.110.10">
    <property type="entry name" value="Electron Transport, Fmn-binding Protein, Chain A"/>
    <property type="match status" value="1"/>
</dbReference>
<dbReference type="GO" id="GO:0042602">
    <property type="term" value="F:riboflavin reductase (NADPH) activity"/>
    <property type="evidence" value="ECO:0007669"/>
    <property type="project" value="TreeGrafter"/>
</dbReference>
<evidence type="ECO:0000256" key="1">
    <source>
        <dbReference type="ARBA" id="ARBA00023002"/>
    </source>
</evidence>
<reference evidence="3 4" key="2">
    <citation type="journal article" date="2019" name="Int. J. Syst. Evol. Microbiol.">
        <title>Description and complete genome sequence of Bradyrhizobium amphicarpaeae sp. nov., harbouring photosystem and nitrogen-fixation genes.</title>
        <authorList>
            <person name="Bromfield E.S.P."/>
            <person name="Cloutier S."/>
            <person name="Nguyen H.D.T."/>
        </authorList>
    </citation>
    <scope>NUCLEOTIDE SEQUENCE [LARGE SCALE GENOMIC DNA]</scope>
    <source>
        <strain evidence="3 4">39S1MB</strain>
    </source>
</reference>
<dbReference type="Proteomes" id="UP000215884">
    <property type="component" value="Chromosome"/>
</dbReference>
<evidence type="ECO:0000313" key="3">
    <source>
        <dbReference type="EMBL" id="AWM04836.1"/>
    </source>
</evidence>
<organism evidence="3 4">
    <name type="scientific">Bradyrhizobium amphicarpaeae</name>
    <dbReference type="NCBI Taxonomy" id="1404768"/>
    <lineage>
        <taxon>Bacteria</taxon>
        <taxon>Pseudomonadati</taxon>
        <taxon>Pseudomonadota</taxon>
        <taxon>Alphaproteobacteria</taxon>
        <taxon>Hyphomicrobiales</taxon>
        <taxon>Nitrobacteraceae</taxon>
        <taxon>Bradyrhizobium</taxon>
    </lineage>
</organism>
<proteinExistence type="predicted"/>